<evidence type="ECO:0000313" key="2">
    <source>
        <dbReference type="Proteomes" id="UP000029424"/>
    </source>
</evidence>
<sequence length="250" mass="27827">MLRSLYKRCAPPSVHDLARPGETIYRNAHYLAATVSVDPYKMQPWLPRGVKLAQPERADLFCAYFPDNSFKSVYREVGLFVHIQVGKQVGIHCPWMIVDDDVALILGREVCGYPKKIGQIEWRHDGDAIVASGARQGATLVEMRASLGDVMPFPPPILGRPHRNAVGLIGLSLPRLVAFTPKETNVETRVAQLELKLGGTERDPIHAMGIGDVIEARLHRIDIVGSYLPPIPVRPLNPLFLLRGIRPRIL</sequence>
<dbReference type="Proteomes" id="UP000029424">
    <property type="component" value="Chromosome 2"/>
</dbReference>
<organism evidence="1 2">
    <name type="scientific">Burkholderia oklahomensis</name>
    <dbReference type="NCBI Taxonomy" id="342113"/>
    <lineage>
        <taxon>Bacteria</taxon>
        <taxon>Pseudomonadati</taxon>
        <taxon>Pseudomonadota</taxon>
        <taxon>Betaproteobacteria</taxon>
        <taxon>Burkholderiales</taxon>
        <taxon>Burkholderiaceae</taxon>
        <taxon>Burkholderia</taxon>
        <taxon>pseudomallei group</taxon>
    </lineage>
</organism>
<dbReference type="Gene3D" id="2.40.400.10">
    <property type="entry name" value="Acetoacetate decarboxylase-like"/>
    <property type="match status" value="1"/>
</dbReference>
<reference evidence="1 2" key="1">
    <citation type="submission" date="2014-06" db="EMBL/GenBank/DDBJ databases">
        <authorList>
            <person name="Bishop-Lilly K.A."/>
            <person name="Broomall S.M."/>
            <person name="Chain P.S."/>
            <person name="Chertkov O."/>
            <person name="Coyne S.R."/>
            <person name="Daligault H.E."/>
            <person name="Davenport K.W."/>
            <person name="Erkkila T."/>
            <person name="Frey K.G."/>
            <person name="Gibbons H.S."/>
            <person name="Gu W."/>
            <person name="Jaissle J."/>
            <person name="Johnson S.L."/>
            <person name="Koroleva G.I."/>
            <person name="Ladner J.T."/>
            <person name="Lo C.-C."/>
            <person name="Minogue T.D."/>
            <person name="Munk C."/>
            <person name="Palacios G.F."/>
            <person name="Redden C.L."/>
            <person name="Rosenzweig C.N."/>
            <person name="Scholz M.B."/>
            <person name="Teshima H."/>
            <person name="Xu Y."/>
        </authorList>
    </citation>
    <scope>NUCLEOTIDE SEQUENCE [LARGE SCALE GENOMIC DNA]</scope>
    <source>
        <strain evidence="1 2">EO147</strain>
    </source>
</reference>
<dbReference type="RefSeq" id="WP_010111560.1">
    <property type="nucleotide sequence ID" value="NZ_CP008727.1"/>
</dbReference>
<dbReference type="Pfam" id="PF06314">
    <property type="entry name" value="ADC"/>
    <property type="match status" value="1"/>
</dbReference>
<dbReference type="InterPro" id="IPR010451">
    <property type="entry name" value="Acetoacetate_decarboxylase"/>
</dbReference>
<dbReference type="InterPro" id="IPR023375">
    <property type="entry name" value="ADC_dom_sf"/>
</dbReference>
<dbReference type="EMBL" id="CP008727">
    <property type="protein sequence ID" value="AIO70180.1"/>
    <property type="molecule type" value="Genomic_DNA"/>
</dbReference>
<dbReference type="KEGG" id="bok:DM82_6145"/>
<evidence type="ECO:0000313" key="1">
    <source>
        <dbReference type="EMBL" id="AIO70180.1"/>
    </source>
</evidence>
<dbReference type="AlphaFoldDB" id="A0AAI8BDL6"/>
<name>A0AAI8BDL6_9BURK</name>
<keyword evidence="2" id="KW-1185">Reference proteome</keyword>
<dbReference type="GO" id="GO:0016829">
    <property type="term" value="F:lyase activity"/>
    <property type="evidence" value="ECO:0007669"/>
    <property type="project" value="InterPro"/>
</dbReference>
<dbReference type="SUPFAM" id="SSF160104">
    <property type="entry name" value="Acetoacetate decarboxylase-like"/>
    <property type="match status" value="1"/>
</dbReference>
<proteinExistence type="predicted"/>
<gene>
    <name evidence="1" type="ORF">DM82_6145</name>
</gene>
<protein>
    <submittedName>
        <fullName evidence="1">Acetoacetate decarboxylase family protein</fullName>
    </submittedName>
</protein>
<accession>A0AAI8BDL6</accession>